<dbReference type="Gene3D" id="3.90.1750.20">
    <property type="entry name" value="Putative Large Serine Recombinase, Chain B, Domain 2"/>
    <property type="match status" value="1"/>
</dbReference>
<dbReference type="PROSITE" id="PS51736">
    <property type="entry name" value="RECOMBINASES_3"/>
    <property type="match status" value="1"/>
</dbReference>
<sequence>MFQQLGSFAEFERNRIAERVFPGMVKGVQQGNWQGARYAPYGYRYNKEKKLLLIDEKERA</sequence>
<dbReference type="InterPro" id="IPR038109">
    <property type="entry name" value="DNA_bind_recomb_sf"/>
</dbReference>
<reference evidence="2" key="1">
    <citation type="journal article" date="2014" name="Front. Microbiol.">
        <title>High frequency of phylogenetically diverse reductive dehalogenase-homologous genes in deep subseafloor sedimentary metagenomes.</title>
        <authorList>
            <person name="Kawai M."/>
            <person name="Futagami T."/>
            <person name="Toyoda A."/>
            <person name="Takaki Y."/>
            <person name="Nishi S."/>
            <person name="Hori S."/>
            <person name="Arai W."/>
            <person name="Tsubouchi T."/>
            <person name="Morono Y."/>
            <person name="Uchiyama I."/>
            <person name="Ito T."/>
            <person name="Fujiyama A."/>
            <person name="Inagaki F."/>
            <person name="Takami H."/>
        </authorList>
    </citation>
    <scope>NUCLEOTIDE SEQUENCE</scope>
    <source>
        <strain evidence="2">Expedition CK06-06</strain>
    </source>
</reference>
<accession>X1FZU9</accession>
<feature type="domain" description="Resolvase/invertase-type recombinase catalytic" evidence="1">
    <location>
        <begin position="1"/>
        <end position="31"/>
    </location>
</feature>
<evidence type="ECO:0000313" key="2">
    <source>
        <dbReference type="EMBL" id="GAH50507.1"/>
    </source>
</evidence>
<gene>
    <name evidence="2" type="ORF">S03H2_37701</name>
</gene>
<evidence type="ECO:0000259" key="1">
    <source>
        <dbReference type="PROSITE" id="PS51736"/>
    </source>
</evidence>
<dbReference type="AlphaFoldDB" id="X1FZU9"/>
<proteinExistence type="predicted"/>
<organism evidence="2">
    <name type="scientific">marine sediment metagenome</name>
    <dbReference type="NCBI Taxonomy" id="412755"/>
    <lineage>
        <taxon>unclassified sequences</taxon>
        <taxon>metagenomes</taxon>
        <taxon>ecological metagenomes</taxon>
    </lineage>
</organism>
<name>X1FZU9_9ZZZZ</name>
<comment type="caution">
    <text evidence="2">The sequence shown here is derived from an EMBL/GenBank/DDBJ whole genome shotgun (WGS) entry which is preliminary data.</text>
</comment>
<dbReference type="InterPro" id="IPR006119">
    <property type="entry name" value="Resolv_N"/>
</dbReference>
<dbReference type="GO" id="GO:0000150">
    <property type="term" value="F:DNA strand exchange activity"/>
    <property type="evidence" value="ECO:0007669"/>
    <property type="project" value="InterPro"/>
</dbReference>
<dbReference type="EMBL" id="BARU01023211">
    <property type="protein sequence ID" value="GAH50507.1"/>
    <property type="molecule type" value="Genomic_DNA"/>
</dbReference>
<dbReference type="GO" id="GO:0003677">
    <property type="term" value="F:DNA binding"/>
    <property type="evidence" value="ECO:0007669"/>
    <property type="project" value="InterPro"/>
</dbReference>
<protein>
    <recommendedName>
        <fullName evidence="1">Resolvase/invertase-type recombinase catalytic domain-containing protein</fullName>
    </recommendedName>
</protein>